<accession>A0A5K7ZYG2</accession>
<dbReference type="InterPro" id="IPR005502">
    <property type="entry name" value="Ribosyl_crysJ1"/>
</dbReference>
<feature type="binding site" evidence="1">
    <location>
        <position position="253"/>
    </location>
    <ligand>
        <name>Mg(2+)</name>
        <dbReference type="ChEBI" id="CHEBI:18420"/>
        <label>1</label>
    </ligand>
</feature>
<reference evidence="2 3" key="1">
    <citation type="submission" date="2019-11" db="EMBL/GenBank/DDBJ databases">
        <title>Comparative genomics of hydrocarbon-degrading Desulfosarcina strains.</title>
        <authorList>
            <person name="Watanabe M."/>
            <person name="Kojima H."/>
            <person name="Fukui M."/>
        </authorList>
    </citation>
    <scope>NUCLEOTIDE SEQUENCE [LARGE SCALE GENOMIC DNA]</scope>
    <source>
        <strain evidence="2 3">28bB2T</strain>
    </source>
</reference>
<feature type="binding site" evidence="1">
    <location>
        <position position="67"/>
    </location>
    <ligand>
        <name>Mg(2+)</name>
        <dbReference type="ChEBI" id="CHEBI:18420"/>
        <label>1</label>
    </ligand>
</feature>
<dbReference type="GO" id="GO:0046872">
    <property type="term" value="F:metal ion binding"/>
    <property type="evidence" value="ECO:0007669"/>
    <property type="project" value="UniProtKB-KW"/>
</dbReference>
<feature type="binding site" evidence="1">
    <location>
        <position position="252"/>
    </location>
    <ligand>
        <name>Mg(2+)</name>
        <dbReference type="ChEBI" id="CHEBI:18420"/>
        <label>1</label>
    </ligand>
</feature>
<feature type="binding site" evidence="1">
    <location>
        <position position="250"/>
    </location>
    <ligand>
        <name>Mg(2+)</name>
        <dbReference type="ChEBI" id="CHEBI:18420"/>
        <label>1</label>
    </ligand>
</feature>
<dbReference type="KEGG" id="dov:DSCO28_58830"/>
<dbReference type="RefSeq" id="WP_155312990.1">
    <property type="nucleotide sequence ID" value="NZ_AP021876.1"/>
</dbReference>
<feature type="binding site" evidence="1">
    <location>
        <position position="68"/>
    </location>
    <ligand>
        <name>Mg(2+)</name>
        <dbReference type="ChEBI" id="CHEBI:18420"/>
        <label>1</label>
    </ligand>
</feature>
<dbReference type="Proteomes" id="UP000425960">
    <property type="component" value="Chromosome"/>
</dbReference>
<gene>
    <name evidence="2" type="primary">draG</name>
    <name evidence="2" type="ORF">DSCO28_58830</name>
</gene>
<comment type="cofactor">
    <cofactor evidence="1">
        <name>Mg(2+)</name>
        <dbReference type="ChEBI" id="CHEBI:18420"/>
    </cofactor>
    <text evidence="1">Binds 2 magnesium ions per subunit.</text>
</comment>
<feature type="binding site" evidence="1">
    <location>
        <position position="66"/>
    </location>
    <ligand>
        <name>Mg(2+)</name>
        <dbReference type="ChEBI" id="CHEBI:18420"/>
        <label>1</label>
    </ligand>
</feature>
<dbReference type="AlphaFoldDB" id="A0A5K7ZYG2"/>
<dbReference type="EMBL" id="AP021876">
    <property type="protein sequence ID" value="BBO85317.1"/>
    <property type="molecule type" value="Genomic_DNA"/>
</dbReference>
<dbReference type="InterPro" id="IPR013479">
    <property type="entry name" value="ADP-ribosyl_diN_reduct_hydro"/>
</dbReference>
<dbReference type="PANTHER" id="PTHR16222:SF12">
    <property type="entry name" value="ADP-RIBOSYLGLYCOHYDROLASE-RELATED"/>
    <property type="match status" value="1"/>
</dbReference>
<dbReference type="SUPFAM" id="SSF101478">
    <property type="entry name" value="ADP-ribosylglycohydrolase"/>
    <property type="match status" value="1"/>
</dbReference>
<keyword evidence="2" id="KW-0378">Hydrolase</keyword>
<dbReference type="PANTHER" id="PTHR16222">
    <property type="entry name" value="ADP-RIBOSYLGLYCOHYDROLASE"/>
    <property type="match status" value="1"/>
</dbReference>
<dbReference type="GO" id="GO:0016787">
    <property type="term" value="F:hydrolase activity"/>
    <property type="evidence" value="ECO:0007669"/>
    <property type="project" value="UniProtKB-KW"/>
</dbReference>
<evidence type="ECO:0000256" key="1">
    <source>
        <dbReference type="PIRSR" id="PIRSR605502-1"/>
    </source>
</evidence>
<keyword evidence="1" id="KW-0460">Magnesium</keyword>
<organism evidence="2 3">
    <name type="scientific">Desulfosarcina ovata subsp. sediminis</name>
    <dbReference type="NCBI Taxonomy" id="885957"/>
    <lineage>
        <taxon>Bacteria</taxon>
        <taxon>Pseudomonadati</taxon>
        <taxon>Thermodesulfobacteriota</taxon>
        <taxon>Desulfobacteria</taxon>
        <taxon>Desulfobacterales</taxon>
        <taxon>Desulfosarcinaceae</taxon>
        <taxon>Desulfosarcina</taxon>
    </lineage>
</organism>
<dbReference type="InterPro" id="IPR036705">
    <property type="entry name" value="Ribosyl_crysJ1_sf"/>
</dbReference>
<dbReference type="Pfam" id="PF03747">
    <property type="entry name" value="ADP_ribosyl_GH"/>
    <property type="match status" value="1"/>
</dbReference>
<dbReference type="InterPro" id="IPR050792">
    <property type="entry name" value="ADP-ribosylglycohydrolase"/>
</dbReference>
<dbReference type="NCBIfam" id="TIGR02662">
    <property type="entry name" value="dinitro_DRAG"/>
    <property type="match status" value="1"/>
</dbReference>
<keyword evidence="1" id="KW-0479">Metal-binding</keyword>
<evidence type="ECO:0000313" key="3">
    <source>
        <dbReference type="Proteomes" id="UP000425960"/>
    </source>
</evidence>
<protein>
    <submittedName>
        <fullName evidence="2">ADP-ribosyl-[dinitrogen reductase] hydrolase</fullName>
    </submittedName>
</protein>
<sequence length="305" mass="33520">MPVEFSPEHWQTIEQRGRAAFLGMAIGDALGATTEFMTPMEIRFKYGVHKKIVGGGWLYLKAGRVTDDTEMSVCIARAIRDAGGWDLTAIAQNFVDWMKSRPVDIGATCARGIREFMHTGSLEMPPNEWDAGNGAVMRMVPVALASLGDEKRLAEWSVAQAHLTHHHPMSDAACITVGRMVHQAMQGASLDQLQTLADELVGQFAKFRYRPYLGGSSAYVVDTMQTVFHYLFSTESFADCLIGVVNQGGDADTTGAIAGMIAGAFYGLSSFPRRWVRRLDPLVREEVTELADHLVNHSPLASRLK</sequence>
<proteinExistence type="predicted"/>
<evidence type="ECO:0000313" key="2">
    <source>
        <dbReference type="EMBL" id="BBO85317.1"/>
    </source>
</evidence>
<name>A0A5K7ZYG2_9BACT</name>
<dbReference type="Gene3D" id="1.10.4080.10">
    <property type="entry name" value="ADP-ribosylation/Crystallin J1"/>
    <property type="match status" value="1"/>
</dbReference>